<accession>A0ACC3NAP4</accession>
<keyword evidence="2" id="KW-1185">Reference proteome</keyword>
<organism evidence="1 2">
    <name type="scientific">Vermiconidia calcicola</name>
    <dbReference type="NCBI Taxonomy" id="1690605"/>
    <lineage>
        <taxon>Eukaryota</taxon>
        <taxon>Fungi</taxon>
        <taxon>Dikarya</taxon>
        <taxon>Ascomycota</taxon>
        <taxon>Pezizomycotina</taxon>
        <taxon>Dothideomycetes</taxon>
        <taxon>Dothideomycetidae</taxon>
        <taxon>Mycosphaerellales</taxon>
        <taxon>Extremaceae</taxon>
        <taxon>Vermiconidia</taxon>
    </lineage>
</organism>
<evidence type="ECO:0000313" key="1">
    <source>
        <dbReference type="EMBL" id="KAK3712700.1"/>
    </source>
</evidence>
<dbReference type="EMBL" id="JAUTXU010000068">
    <property type="protein sequence ID" value="KAK3712700.1"/>
    <property type="molecule type" value="Genomic_DNA"/>
</dbReference>
<comment type="caution">
    <text evidence="1">The sequence shown here is derived from an EMBL/GenBank/DDBJ whole genome shotgun (WGS) entry which is preliminary data.</text>
</comment>
<sequence length="959" mass="106572">MELPAELQGQVQQFETRVEGLEGALKHFTELRHQIEATSSHIDLRSVFTKKTLNVVSYLVLAEYKDDSFKVKEDSRRCLEGLKWLEKAGVPPWRFHGDFGKVSRSFMQDFRSLVQEHGYDRAKESVEQVSLNARLSRNATKLWKPQDVRKAKDLINTAEGRPTEKRKGRSASHVTDPTRTAPVQHEQEGVHSSSLPSPDPSLPGAARDGDSIDSLDGAADDVSNASRNAATNDDSIVSRQDATNDHSIVAQQDVPDDDSNGSQEDAPDDDSNGSQEDTPDDDSNGSQEDAPDDDSIANPNATMDVASPEAGRRAPLPINAGFMDFGDDETALSALWHSNKGVDSDSNGDSDDEIAPSPTSFGQVANEEQGGSSILADLGPNVDHRPLKRKAMTPLATEGVGRSGTEETFRYKQYKRFKANRPAISNIAAALAASPSYQHHSRNSSASYAVDGYSHAHPLQQAYGAREPLHKRARSDILPSPLVGMQASRPATDGYTTASTAMKHAESDLTIQPPSYAAGAQRFLTEKENSSLHTASGALDCDRSVQDGNFQQVDHVRDAAPDRLGSVQQEKLGSKVQDSTRPELSTGQRKPMAGPASQGQPIRPDFSLEYAIYSMQDDRWVSSTALDTILDILNPNKSLWFITPGVGPISTSRPEKNRSPRIPGLRPSHTRMVIPMPHDQLHWTIAVVYRTEHYILLYDPLHSQRWIQRDRRALQEFTVFLNTLEGSAAEWDIRVESGSLLQTDSNSCGVLTAVFALHHMSVSPVPPNIIQPLWRQTFQALLKLKRVQDEKERDDESSVHRPDTIRMVQSNVLKSMHPDMAELVGDEVRSHQDLIWHADRYVQEFSRVQALLDRLAQSRRAVFEQAQDYSRKAREILLDNTTCSLPPCLGMGGESAQFPEEMLLKSVDRWIGTTRQQLVSQLQQAKTDRTRFIKEQRERYMKGLDALAELDTNPMWLHA</sequence>
<evidence type="ECO:0000313" key="2">
    <source>
        <dbReference type="Proteomes" id="UP001281147"/>
    </source>
</evidence>
<gene>
    <name evidence="1" type="ORF">LTR37_008964</name>
</gene>
<dbReference type="Proteomes" id="UP001281147">
    <property type="component" value="Unassembled WGS sequence"/>
</dbReference>
<name>A0ACC3NAP4_9PEZI</name>
<reference evidence="1" key="1">
    <citation type="submission" date="2023-07" db="EMBL/GenBank/DDBJ databases">
        <title>Black Yeasts Isolated from many extreme environments.</title>
        <authorList>
            <person name="Coleine C."/>
            <person name="Stajich J.E."/>
            <person name="Selbmann L."/>
        </authorList>
    </citation>
    <scope>NUCLEOTIDE SEQUENCE</scope>
    <source>
        <strain evidence="1">CCFEE 5714</strain>
    </source>
</reference>
<protein>
    <submittedName>
        <fullName evidence="1">Uncharacterized protein</fullName>
    </submittedName>
</protein>
<proteinExistence type="predicted"/>